<dbReference type="Gramene" id="evm.model.01.2183">
    <property type="protein sequence ID" value="cds.evm.model.01.2183"/>
    <property type="gene ID" value="evm.TU.01.2183"/>
</dbReference>
<name>A0A803NK40_CANSA</name>
<dbReference type="CDD" id="cd01650">
    <property type="entry name" value="RT_nLTR_like"/>
    <property type="match status" value="1"/>
</dbReference>
<keyword evidence="3" id="KW-1185">Reference proteome</keyword>
<dbReference type="InterPro" id="IPR005135">
    <property type="entry name" value="Endo/exonuclease/phosphatase"/>
</dbReference>
<dbReference type="EnsemblPlants" id="evm.model.01.2183">
    <property type="protein sequence ID" value="cds.evm.model.01.2183"/>
    <property type="gene ID" value="evm.TU.01.2183"/>
</dbReference>
<dbReference type="Pfam" id="PF13966">
    <property type="entry name" value="zf-RVT"/>
    <property type="match status" value="1"/>
</dbReference>
<dbReference type="Proteomes" id="UP000596661">
    <property type="component" value="Chromosome 1"/>
</dbReference>
<dbReference type="Pfam" id="PF14392">
    <property type="entry name" value="zf-CCHC_4"/>
    <property type="match status" value="1"/>
</dbReference>
<dbReference type="InterPro" id="IPR036397">
    <property type="entry name" value="RNaseH_sf"/>
</dbReference>
<feature type="domain" description="Reverse transcriptase" evidence="1">
    <location>
        <begin position="784"/>
        <end position="1066"/>
    </location>
</feature>
<proteinExistence type="predicted"/>
<sequence>MASSSSQDGGWMDQYAHLDIEGEEEGVLITDDQEGEAQAFDDRWCLVGKFLTNRTFDFDAMRHTLASLWQPGKGVYVKELDTNRYLFQFYHEIDIQTVIDGSPWTFNRMPLVFYRLKRGEDPRVVPLHELDMWVQLHDLKYGFMSEWVVKHAGNYVGTFIKSDPKNFIGIWRDYLRVRVTIDINKPLKRRMKLIKQDGTWIWTTFKYEYVPTFCFICGFIGHGDRFCPRRFDPHFDPNIKPYGEWMKAITKKKNYLIGAQWLRSNRDDDEGVANGGGRQWKQAEAMNVTSPAMVRSDGVNSGIRLGDNQGAIFGENRGDDMGDNYGKKSDDRVYLEGQKDDSMLIVDNKRRRMGKETLVEPTDMDDDNVEDDNVGFGDKIDANSKNGLQPKVVFLCETLSRADTLERVRVSLGFEGIFSVDARGKSGGVAMLWRQSSDVQLLGYGPTVAERRTQDQISELKDRSSLPWCIVGDLNNVTSQSDKQGGNPYPNWLIDGFCSMLDECGLCDMELCGYPYTWERGRGTSNWIEVRIDRALVSQSWIECFPLAKLINLEVSTSDHCPIQLVFEVMKRMGGTKLFRFENMWLREPACLQLVKDTWEILLGSSVMDKIHYYGEKLSVWGKDYSGNFKDRIQACKTEMRRWKRSKDASSVDHYKKAEARLQEVLVQKEVFWRQRSKQLWLKEGDQNSKYFHAMATARKRNNSIQRLKNDDGTWIDWENNLANLMIDYFNNLFTSSSLDVNEVTDPIHSVITEDQNGMLLEPVSDDEVRRALFQMHPDKSHRLFFDSGYFSPLLNETNIVLIPKKKQPETMMDLRPISLCNVVYKIISKVLANRLKVVLPGVISETQSAFVQGRLISDNVMISFEIMHYLKRKTMGKTGTMALKLDMSKAYDRVEWFFLEQMMLRMGFSSRWVSLIMYCVSSVTYKVTHGGHVLGPITPSRGIRQGDPLSPYLFLICAEGFSSLIKFFVRKHWLSGCRVARSAPIVSHMLFADDSYIFCKANDIEGANVLGLLSTYEKASGQKINFAKSSVFFSNNVQQNDRARLCGLLGMVPASENSTYLGLPCTMGRSKNAILGFLKEKMIKKIQSWETKFLSKAGKEVLIKSVAQSLPSYAMSVFLLTKEICSSLEGLMAKFWWKSQSKNVSKGVYRARYFPRGNFLYAELGPNPSFIWCSVLEAKSLLQMGVSRSIGDGKSTFIMADPWLPGLDNKFVTTFHPSLEGRTVDSLMQMDRKDWDLEIINDIFNPHDRALILSIQLCDSSMEDCWSWSEETTGIYSVRSAYKLLQRSNGEWSVTGVDSVWKKLWLLNVPAKVQHLLWRVVAGCLPTKVQLSQRHVHVDLTCPMCNLAPETTSHVLFSCNFARSCWNLSCAPAAGVGEDMSIDWFCGLLVQNSRVIVESAAMLIWRIWTARNDQLWNNKSTTVLEVIRSAKTNLGNWQNAQTQGSFPLLNVNLGNGKEHWTKPLFSKFKINVDGAIFESENRFGFGFIVRDSAGKLIQAASGSKIGVVAPEIAEVVGMKEVLSWIKTKKITDVEIETDSLVTVSYQRIVQMPSRFSYCSRLSFIII</sequence>
<dbReference type="Pfam" id="PF00078">
    <property type="entry name" value="RVT_1"/>
    <property type="match status" value="1"/>
</dbReference>
<dbReference type="PANTHER" id="PTHR33116">
    <property type="entry name" value="REVERSE TRANSCRIPTASE ZINC-BINDING DOMAIN-CONTAINING PROTEIN-RELATED-RELATED"/>
    <property type="match status" value="1"/>
</dbReference>
<reference evidence="2" key="1">
    <citation type="submission" date="2018-11" db="EMBL/GenBank/DDBJ databases">
        <authorList>
            <person name="Grassa J C."/>
        </authorList>
    </citation>
    <scope>NUCLEOTIDE SEQUENCE [LARGE SCALE GENOMIC DNA]</scope>
</reference>
<dbReference type="InterPro" id="IPR025836">
    <property type="entry name" value="Zn_knuckle_CX2CX4HX4C"/>
</dbReference>
<dbReference type="InterPro" id="IPR044730">
    <property type="entry name" value="RNase_H-like_dom_plant"/>
</dbReference>
<dbReference type="GO" id="GO:0003676">
    <property type="term" value="F:nucleic acid binding"/>
    <property type="evidence" value="ECO:0007669"/>
    <property type="project" value="InterPro"/>
</dbReference>
<dbReference type="PANTHER" id="PTHR33116:SF86">
    <property type="entry name" value="REVERSE TRANSCRIPTASE DOMAIN-CONTAINING PROTEIN"/>
    <property type="match status" value="1"/>
</dbReference>
<accession>A0A803NK40</accession>
<dbReference type="InterPro" id="IPR000477">
    <property type="entry name" value="RT_dom"/>
</dbReference>
<evidence type="ECO:0000313" key="2">
    <source>
        <dbReference type="EnsemblPlants" id="cds.evm.model.01.2183"/>
    </source>
</evidence>
<protein>
    <recommendedName>
        <fullName evidence="1">Reverse transcriptase domain-containing protein</fullName>
    </recommendedName>
</protein>
<dbReference type="GO" id="GO:0003824">
    <property type="term" value="F:catalytic activity"/>
    <property type="evidence" value="ECO:0007669"/>
    <property type="project" value="InterPro"/>
</dbReference>
<evidence type="ECO:0000259" key="1">
    <source>
        <dbReference type="PROSITE" id="PS50878"/>
    </source>
</evidence>
<dbReference type="Gene3D" id="3.60.10.10">
    <property type="entry name" value="Endonuclease/exonuclease/phosphatase"/>
    <property type="match status" value="1"/>
</dbReference>
<dbReference type="EMBL" id="UZAU01000059">
    <property type="status" value="NOT_ANNOTATED_CDS"/>
    <property type="molecule type" value="Genomic_DNA"/>
</dbReference>
<dbReference type="Pfam" id="PF14111">
    <property type="entry name" value="DUF4283"/>
    <property type="match status" value="1"/>
</dbReference>
<dbReference type="Gene3D" id="3.30.420.10">
    <property type="entry name" value="Ribonuclease H-like superfamily/Ribonuclease H"/>
    <property type="match status" value="1"/>
</dbReference>
<dbReference type="PROSITE" id="PS50878">
    <property type="entry name" value="RT_POL"/>
    <property type="match status" value="1"/>
</dbReference>
<dbReference type="SUPFAM" id="SSF56219">
    <property type="entry name" value="DNase I-like"/>
    <property type="match status" value="1"/>
</dbReference>
<evidence type="ECO:0000313" key="3">
    <source>
        <dbReference type="Proteomes" id="UP000596661"/>
    </source>
</evidence>
<dbReference type="InterPro" id="IPR025558">
    <property type="entry name" value="DUF4283"/>
</dbReference>
<reference evidence="2" key="2">
    <citation type="submission" date="2021-03" db="UniProtKB">
        <authorList>
            <consortium name="EnsemblPlants"/>
        </authorList>
    </citation>
    <scope>IDENTIFICATION</scope>
</reference>
<dbReference type="InterPro" id="IPR036691">
    <property type="entry name" value="Endo/exonu/phosph_ase_sf"/>
</dbReference>
<dbReference type="CDD" id="cd06222">
    <property type="entry name" value="RNase_H_like"/>
    <property type="match status" value="1"/>
</dbReference>
<dbReference type="InterPro" id="IPR026960">
    <property type="entry name" value="RVT-Znf"/>
</dbReference>
<dbReference type="Pfam" id="PF03372">
    <property type="entry name" value="Exo_endo_phos"/>
    <property type="match status" value="1"/>
</dbReference>
<organism evidence="2 3">
    <name type="scientific">Cannabis sativa</name>
    <name type="common">Hemp</name>
    <name type="synonym">Marijuana</name>
    <dbReference type="NCBI Taxonomy" id="3483"/>
    <lineage>
        <taxon>Eukaryota</taxon>
        <taxon>Viridiplantae</taxon>
        <taxon>Streptophyta</taxon>
        <taxon>Embryophyta</taxon>
        <taxon>Tracheophyta</taxon>
        <taxon>Spermatophyta</taxon>
        <taxon>Magnoliopsida</taxon>
        <taxon>eudicotyledons</taxon>
        <taxon>Gunneridae</taxon>
        <taxon>Pentapetalae</taxon>
        <taxon>rosids</taxon>
        <taxon>fabids</taxon>
        <taxon>Rosales</taxon>
        <taxon>Cannabaceae</taxon>
        <taxon>Cannabis</taxon>
    </lineage>
</organism>